<dbReference type="GeneID" id="95775479"/>
<feature type="region of interest" description="Disordered" evidence="4">
    <location>
        <begin position="281"/>
        <end position="302"/>
    </location>
</feature>
<protein>
    <submittedName>
        <fullName evidence="7">IclR family transcriptional regulator</fullName>
    </submittedName>
</protein>
<dbReference type="SUPFAM" id="SSF46785">
    <property type="entry name" value="Winged helix' DNA-binding domain"/>
    <property type="match status" value="1"/>
</dbReference>
<name>A0A6C1KPL6_XANAU</name>
<organism evidence="7 8">
    <name type="scientific">Xanthobacter autotrophicus</name>
    <dbReference type="NCBI Taxonomy" id="280"/>
    <lineage>
        <taxon>Bacteria</taxon>
        <taxon>Pseudomonadati</taxon>
        <taxon>Pseudomonadota</taxon>
        <taxon>Alphaproteobacteria</taxon>
        <taxon>Hyphomicrobiales</taxon>
        <taxon>Xanthobacteraceae</taxon>
        <taxon>Xanthobacter</taxon>
    </lineage>
</organism>
<feature type="domain" description="HTH iclR-type" evidence="5">
    <location>
        <begin position="32"/>
        <end position="95"/>
    </location>
</feature>
<dbReference type="InterPro" id="IPR005471">
    <property type="entry name" value="Tscrpt_reg_IclR_N"/>
</dbReference>
<dbReference type="PROSITE" id="PS51078">
    <property type="entry name" value="ICLR_ED"/>
    <property type="match status" value="1"/>
</dbReference>
<evidence type="ECO:0000256" key="3">
    <source>
        <dbReference type="ARBA" id="ARBA00023163"/>
    </source>
</evidence>
<proteinExistence type="predicted"/>
<dbReference type="GO" id="GO:0045892">
    <property type="term" value="P:negative regulation of DNA-templated transcription"/>
    <property type="evidence" value="ECO:0007669"/>
    <property type="project" value="TreeGrafter"/>
</dbReference>
<evidence type="ECO:0000259" key="5">
    <source>
        <dbReference type="PROSITE" id="PS51077"/>
    </source>
</evidence>
<gene>
    <name evidence="7" type="ORF">FBQ73_18685</name>
</gene>
<comment type="caution">
    <text evidence="7">The sequence shown here is derived from an EMBL/GenBank/DDBJ whole genome shotgun (WGS) entry which is preliminary data.</text>
</comment>
<dbReference type="InterPro" id="IPR014757">
    <property type="entry name" value="Tscrpt_reg_IclR_C"/>
</dbReference>
<evidence type="ECO:0000313" key="8">
    <source>
        <dbReference type="Proteomes" id="UP000305131"/>
    </source>
</evidence>
<keyword evidence="2" id="KW-0238">DNA-binding</keyword>
<dbReference type="SUPFAM" id="SSF55781">
    <property type="entry name" value="GAF domain-like"/>
    <property type="match status" value="1"/>
</dbReference>
<dbReference type="AlphaFoldDB" id="A0A6C1KPL6"/>
<dbReference type="PANTHER" id="PTHR30136:SF39">
    <property type="entry name" value="TRANSCRIPTIONAL REGULATORY PROTEIN"/>
    <property type="match status" value="1"/>
</dbReference>
<dbReference type="InterPro" id="IPR036388">
    <property type="entry name" value="WH-like_DNA-bd_sf"/>
</dbReference>
<evidence type="ECO:0000313" key="7">
    <source>
        <dbReference type="EMBL" id="TLX41486.1"/>
    </source>
</evidence>
<evidence type="ECO:0000256" key="2">
    <source>
        <dbReference type="ARBA" id="ARBA00023125"/>
    </source>
</evidence>
<sequence length="302" mass="31229">MGRAHKPSAVRPGPEPDGVGGLSAGEAAGGGTQSIERAVALLLTVGRSAPEGARLSDLVRVSGLPKPTVRRVLLALVRTGLLDQDEVTRRYHVGPEAYVLGTLAGTRFGIHALALDGLARIARTSGDCAFLSVPRGAFSVCLHREEGTWPIRTHVLQAGDRHPLGIGAGGLALLAAFPDAEVERMLAANAQALESHYPGYGVEVLRAQVADARGRGYALNPGLYVAGSWGIAVPVLGPDGRPLGALSLAAIESRLSPERQAELVPLLKREAQALEAALGHRPAAEPSAAAHPHGRTIANAGP</sequence>
<keyword evidence="3" id="KW-0804">Transcription</keyword>
<dbReference type="PROSITE" id="PS51077">
    <property type="entry name" value="HTH_ICLR"/>
    <property type="match status" value="1"/>
</dbReference>
<dbReference type="EMBL" id="VAUP01000037">
    <property type="protein sequence ID" value="TLX41486.1"/>
    <property type="molecule type" value="Genomic_DNA"/>
</dbReference>
<dbReference type="InterPro" id="IPR029016">
    <property type="entry name" value="GAF-like_dom_sf"/>
</dbReference>
<dbReference type="InterPro" id="IPR036390">
    <property type="entry name" value="WH_DNA-bd_sf"/>
</dbReference>
<dbReference type="GO" id="GO:0003700">
    <property type="term" value="F:DNA-binding transcription factor activity"/>
    <property type="evidence" value="ECO:0007669"/>
    <property type="project" value="TreeGrafter"/>
</dbReference>
<dbReference type="GO" id="GO:0003677">
    <property type="term" value="F:DNA binding"/>
    <property type="evidence" value="ECO:0007669"/>
    <property type="project" value="UniProtKB-KW"/>
</dbReference>
<dbReference type="InterPro" id="IPR050707">
    <property type="entry name" value="HTH_MetabolicPath_Reg"/>
</dbReference>
<feature type="compositionally biased region" description="Low complexity" evidence="4">
    <location>
        <begin position="281"/>
        <end position="291"/>
    </location>
</feature>
<dbReference type="Proteomes" id="UP000305131">
    <property type="component" value="Unassembled WGS sequence"/>
</dbReference>
<feature type="region of interest" description="Disordered" evidence="4">
    <location>
        <begin position="1"/>
        <end position="30"/>
    </location>
</feature>
<feature type="compositionally biased region" description="Gly residues" evidence="4">
    <location>
        <begin position="18"/>
        <end position="30"/>
    </location>
</feature>
<accession>A0A6C1KPL6</accession>
<dbReference type="Pfam" id="PF01614">
    <property type="entry name" value="IclR_C"/>
    <property type="match status" value="1"/>
</dbReference>
<dbReference type="PANTHER" id="PTHR30136">
    <property type="entry name" value="HELIX-TURN-HELIX TRANSCRIPTIONAL REGULATOR, ICLR FAMILY"/>
    <property type="match status" value="1"/>
</dbReference>
<dbReference type="RefSeq" id="WP_138400998.1">
    <property type="nucleotide sequence ID" value="NZ_JBAFVI010000006.1"/>
</dbReference>
<dbReference type="Gene3D" id="3.30.450.40">
    <property type="match status" value="1"/>
</dbReference>
<evidence type="ECO:0000256" key="4">
    <source>
        <dbReference type="SAM" id="MobiDB-lite"/>
    </source>
</evidence>
<dbReference type="Pfam" id="PF09339">
    <property type="entry name" value="HTH_IclR"/>
    <property type="match status" value="1"/>
</dbReference>
<evidence type="ECO:0000259" key="6">
    <source>
        <dbReference type="PROSITE" id="PS51078"/>
    </source>
</evidence>
<feature type="domain" description="IclR-ED" evidence="6">
    <location>
        <begin position="96"/>
        <end position="280"/>
    </location>
</feature>
<dbReference type="Gene3D" id="1.10.10.10">
    <property type="entry name" value="Winged helix-like DNA-binding domain superfamily/Winged helix DNA-binding domain"/>
    <property type="match status" value="1"/>
</dbReference>
<dbReference type="OrthoDB" id="9807558at2"/>
<evidence type="ECO:0000256" key="1">
    <source>
        <dbReference type="ARBA" id="ARBA00023015"/>
    </source>
</evidence>
<dbReference type="SMART" id="SM00346">
    <property type="entry name" value="HTH_ICLR"/>
    <property type="match status" value="1"/>
</dbReference>
<keyword evidence="1" id="KW-0805">Transcription regulation</keyword>
<reference evidence="7 8" key="1">
    <citation type="submission" date="2019-05" db="EMBL/GenBank/DDBJ databases">
        <authorList>
            <person name="Zhou X."/>
        </authorList>
    </citation>
    <scope>NUCLEOTIDE SEQUENCE [LARGE SCALE GENOMIC DNA]</scope>
    <source>
        <strain evidence="7 8">DSM 432</strain>
    </source>
</reference>